<dbReference type="InterPro" id="IPR009081">
    <property type="entry name" value="PP-bd_ACP"/>
</dbReference>
<evidence type="ECO:0000256" key="1">
    <source>
        <dbReference type="ARBA" id="ARBA00022450"/>
    </source>
</evidence>
<evidence type="ECO:0000256" key="3">
    <source>
        <dbReference type="ARBA" id="ARBA00022737"/>
    </source>
</evidence>
<dbReference type="Gene3D" id="1.10.1200.10">
    <property type="entry name" value="ACP-like"/>
    <property type="match status" value="1"/>
</dbReference>
<evidence type="ECO:0000313" key="7">
    <source>
        <dbReference type="Proteomes" id="UP001168883"/>
    </source>
</evidence>
<feature type="domain" description="Carrier" evidence="5">
    <location>
        <begin position="274"/>
        <end position="338"/>
    </location>
</feature>
<dbReference type="PROSITE" id="PS00012">
    <property type="entry name" value="PHOSPHOPANTETHEINE"/>
    <property type="match status" value="1"/>
</dbReference>
<proteinExistence type="predicted"/>
<dbReference type="InterPro" id="IPR036736">
    <property type="entry name" value="ACP-like_sf"/>
</dbReference>
<sequence length="338" mass="36898">TDATPTYLAILVQAAAASGGEAGAKHYVIGGEALTTKVVKSVWSTFGEQVKLTNVYGPTECTVDSTIYEVEPQRLAELADTVPIGRPLPNQKVWILDGEQRLVPIGVAGELHISGAGVARGYNRRPELTAEKFVPNPYEDGGRMYKTGDLARWLPDGTIEYLGRIDHQVKIRGYRIELGEVESGLMSVAAVREAVVIARENESGEKDLCAYYVADEPLAAVGLRAELAAKLPGYMIPSYFVQVERMPLTPNGKLDRKALPEPEGGVETGTAYVAPRTPLEAKLAHIWQDVLKLPRVGVQDNFFDIGGHSLRATTLVAKMHQELQVKVPLRDVFHYPTV</sequence>
<dbReference type="InterPro" id="IPR000873">
    <property type="entry name" value="AMP-dep_synth/lig_dom"/>
</dbReference>
<dbReference type="EMBL" id="JAUMKJ010000142">
    <property type="protein sequence ID" value="MDO3682238.1"/>
    <property type="molecule type" value="Genomic_DNA"/>
</dbReference>
<dbReference type="Pfam" id="PF00550">
    <property type="entry name" value="PP-binding"/>
    <property type="match status" value="1"/>
</dbReference>
<feature type="non-terminal residue" evidence="6">
    <location>
        <position position="338"/>
    </location>
</feature>
<dbReference type="InterPro" id="IPR025110">
    <property type="entry name" value="AMP-bd_C"/>
</dbReference>
<reference evidence="6" key="1">
    <citation type="submission" date="2023-07" db="EMBL/GenBank/DDBJ databases">
        <authorList>
            <person name="Aktuganov G."/>
            <person name="Boyko T."/>
            <person name="Delegan Y."/>
            <person name="Galimzianova N."/>
            <person name="Gilvanova E."/>
            <person name="Korobov V."/>
            <person name="Kuzmina L."/>
            <person name="Melentiev A."/>
            <person name="Milman P."/>
            <person name="Ryabova A."/>
            <person name="Stupak E."/>
            <person name="Yasakov T."/>
            <person name="Zharikova N."/>
            <person name="Zhurenko E."/>
        </authorList>
    </citation>
    <scope>NUCLEOTIDE SEQUENCE</scope>
    <source>
        <strain evidence="6">IB-739</strain>
    </source>
</reference>
<keyword evidence="7" id="KW-1185">Reference proteome</keyword>
<accession>A0ABT8VMM7</accession>
<keyword evidence="4" id="KW-0045">Antibiotic biosynthesis</keyword>
<dbReference type="InterPro" id="IPR045851">
    <property type="entry name" value="AMP-bd_C_sf"/>
</dbReference>
<gene>
    <name evidence="6" type="ORF">Q3C12_35245</name>
</gene>
<feature type="non-terminal residue" evidence="6">
    <location>
        <position position="1"/>
    </location>
</feature>
<dbReference type="Gene3D" id="3.40.50.980">
    <property type="match status" value="1"/>
</dbReference>
<dbReference type="InterPro" id="IPR006162">
    <property type="entry name" value="Ppantetheine_attach_site"/>
</dbReference>
<organism evidence="6 7">
    <name type="scientific">Paenibacillus ehimensis</name>
    <dbReference type="NCBI Taxonomy" id="79264"/>
    <lineage>
        <taxon>Bacteria</taxon>
        <taxon>Bacillati</taxon>
        <taxon>Bacillota</taxon>
        <taxon>Bacilli</taxon>
        <taxon>Bacillales</taxon>
        <taxon>Paenibacillaceae</taxon>
        <taxon>Paenibacillus</taxon>
    </lineage>
</organism>
<dbReference type="Gene3D" id="2.30.38.10">
    <property type="entry name" value="Luciferase, Domain 3"/>
    <property type="match status" value="1"/>
</dbReference>
<comment type="caution">
    <text evidence="6">The sequence shown here is derived from an EMBL/GenBank/DDBJ whole genome shotgun (WGS) entry which is preliminary data.</text>
</comment>
<dbReference type="Pfam" id="PF13193">
    <property type="entry name" value="AMP-binding_C"/>
    <property type="match status" value="1"/>
</dbReference>
<name>A0ABT8VMM7_9BACL</name>
<evidence type="ECO:0000256" key="4">
    <source>
        <dbReference type="ARBA" id="ARBA00023194"/>
    </source>
</evidence>
<dbReference type="PROSITE" id="PS50075">
    <property type="entry name" value="CARRIER"/>
    <property type="match status" value="1"/>
</dbReference>
<keyword evidence="2" id="KW-0597">Phosphoprotein</keyword>
<dbReference type="RefSeq" id="WP_302881658.1">
    <property type="nucleotide sequence ID" value="NZ_JAUMKJ010000142.1"/>
</dbReference>
<evidence type="ECO:0000313" key="6">
    <source>
        <dbReference type="EMBL" id="MDO3682238.1"/>
    </source>
</evidence>
<dbReference type="Pfam" id="PF00501">
    <property type="entry name" value="AMP-binding"/>
    <property type="match status" value="1"/>
</dbReference>
<evidence type="ECO:0000256" key="2">
    <source>
        <dbReference type="ARBA" id="ARBA00022553"/>
    </source>
</evidence>
<dbReference type="SUPFAM" id="SSF47336">
    <property type="entry name" value="ACP-like"/>
    <property type="match status" value="1"/>
</dbReference>
<dbReference type="Proteomes" id="UP001168883">
    <property type="component" value="Unassembled WGS sequence"/>
</dbReference>
<dbReference type="PANTHER" id="PTHR45527:SF1">
    <property type="entry name" value="FATTY ACID SYNTHASE"/>
    <property type="match status" value="1"/>
</dbReference>
<evidence type="ECO:0000259" key="5">
    <source>
        <dbReference type="PROSITE" id="PS50075"/>
    </source>
</evidence>
<keyword evidence="1" id="KW-0596">Phosphopantetheine</keyword>
<dbReference type="SUPFAM" id="SSF56801">
    <property type="entry name" value="Acetyl-CoA synthetase-like"/>
    <property type="match status" value="1"/>
</dbReference>
<dbReference type="Gene3D" id="3.30.300.30">
    <property type="match status" value="1"/>
</dbReference>
<keyword evidence="3" id="KW-0677">Repeat</keyword>
<dbReference type="PANTHER" id="PTHR45527">
    <property type="entry name" value="NONRIBOSOMAL PEPTIDE SYNTHETASE"/>
    <property type="match status" value="1"/>
</dbReference>
<protein>
    <submittedName>
        <fullName evidence="6">Non-ribosomal peptide synthetase</fullName>
    </submittedName>
</protein>